<name>F0H5U8_9BACT</name>
<organism evidence="1 2">
    <name type="scientific">Prevotella denticola CRIS 18C-A</name>
    <dbReference type="NCBI Taxonomy" id="944557"/>
    <lineage>
        <taxon>Bacteria</taxon>
        <taxon>Pseudomonadati</taxon>
        <taxon>Bacteroidota</taxon>
        <taxon>Bacteroidia</taxon>
        <taxon>Bacteroidales</taxon>
        <taxon>Prevotellaceae</taxon>
        <taxon>Prevotella</taxon>
    </lineage>
</organism>
<dbReference type="AlphaFoldDB" id="F0H5U8"/>
<dbReference type="EMBL" id="AEXO01000038">
    <property type="protein sequence ID" value="EGC86816.1"/>
    <property type="molecule type" value="Genomic_DNA"/>
</dbReference>
<evidence type="ECO:0000313" key="1">
    <source>
        <dbReference type="EMBL" id="EGC86816.1"/>
    </source>
</evidence>
<accession>F0H5U8</accession>
<proteinExistence type="predicted"/>
<reference evidence="1 2" key="1">
    <citation type="submission" date="2011-02" db="EMBL/GenBank/DDBJ databases">
        <authorList>
            <person name="Durkin A.S."/>
            <person name="Madupu R."/>
            <person name="Torralba M."/>
            <person name="Gillis M."/>
            <person name="Methe B."/>
            <person name="Sutton G."/>
            <person name="Nelson K.E."/>
        </authorList>
    </citation>
    <scope>NUCLEOTIDE SEQUENCE [LARGE SCALE GENOMIC DNA]</scope>
    <source>
        <strain evidence="1 2">CRIS 18C-A</strain>
    </source>
</reference>
<gene>
    <name evidence="1" type="ORF">HMPREF9303_1674</name>
</gene>
<protein>
    <submittedName>
        <fullName evidence="1">Uncharacterized protein</fullName>
    </submittedName>
</protein>
<dbReference type="Proteomes" id="UP000003155">
    <property type="component" value="Unassembled WGS sequence"/>
</dbReference>
<sequence>MRTGDRGSPLKGKKIMISVVLAAVVVAALVAKAVNVNNHIAA</sequence>
<keyword evidence="2" id="KW-1185">Reference proteome</keyword>
<evidence type="ECO:0000313" key="2">
    <source>
        <dbReference type="Proteomes" id="UP000003155"/>
    </source>
</evidence>
<comment type="caution">
    <text evidence="1">The sequence shown here is derived from an EMBL/GenBank/DDBJ whole genome shotgun (WGS) entry which is preliminary data.</text>
</comment>